<protein>
    <submittedName>
        <fullName evidence="2">Uncharacterized protein</fullName>
    </submittedName>
</protein>
<evidence type="ECO:0000313" key="3">
    <source>
        <dbReference type="Proteomes" id="UP000266723"/>
    </source>
</evidence>
<comment type="caution">
    <text evidence="2">The sequence shown here is derived from an EMBL/GenBank/DDBJ whole genome shotgun (WGS) entry which is preliminary data.</text>
</comment>
<organism evidence="2 3">
    <name type="scientific">Brassica cretica</name>
    <name type="common">Mustard</name>
    <dbReference type="NCBI Taxonomy" id="69181"/>
    <lineage>
        <taxon>Eukaryota</taxon>
        <taxon>Viridiplantae</taxon>
        <taxon>Streptophyta</taxon>
        <taxon>Embryophyta</taxon>
        <taxon>Tracheophyta</taxon>
        <taxon>Spermatophyta</taxon>
        <taxon>Magnoliopsida</taxon>
        <taxon>eudicotyledons</taxon>
        <taxon>Gunneridae</taxon>
        <taxon>Pentapetalae</taxon>
        <taxon>rosids</taxon>
        <taxon>malvids</taxon>
        <taxon>Brassicales</taxon>
        <taxon>Brassicaceae</taxon>
        <taxon>Brassiceae</taxon>
        <taxon>Brassica</taxon>
    </lineage>
</organism>
<accession>A0ABQ7E0S0</accession>
<dbReference type="EMBL" id="QGKV02000299">
    <property type="protein sequence ID" value="KAF3590852.1"/>
    <property type="molecule type" value="Genomic_DNA"/>
</dbReference>
<gene>
    <name evidence="2" type="ORF">DY000_02021284</name>
</gene>
<sequence length="59" mass="6082">MNQSAIPALVLHLSLAVNQSARIFVVVSVMTPPLFRLAASLSCDLVDDEALGVSLGGSS</sequence>
<keyword evidence="1" id="KW-0732">Signal</keyword>
<feature type="chain" id="PRO_5045395827" evidence="1">
    <location>
        <begin position="17"/>
        <end position="59"/>
    </location>
</feature>
<evidence type="ECO:0000256" key="1">
    <source>
        <dbReference type="SAM" id="SignalP"/>
    </source>
</evidence>
<feature type="signal peptide" evidence="1">
    <location>
        <begin position="1"/>
        <end position="16"/>
    </location>
</feature>
<evidence type="ECO:0000313" key="2">
    <source>
        <dbReference type="EMBL" id="KAF3590852.1"/>
    </source>
</evidence>
<name>A0ABQ7E0S0_BRACR</name>
<dbReference type="Proteomes" id="UP000266723">
    <property type="component" value="Unassembled WGS sequence"/>
</dbReference>
<keyword evidence="3" id="KW-1185">Reference proteome</keyword>
<reference evidence="2 3" key="1">
    <citation type="journal article" date="2020" name="BMC Genomics">
        <title>Intraspecific diversification of the crop wild relative Brassica cretica Lam. using demographic model selection.</title>
        <authorList>
            <person name="Kioukis A."/>
            <person name="Michalopoulou V.A."/>
            <person name="Briers L."/>
            <person name="Pirintsos S."/>
            <person name="Studholme D.J."/>
            <person name="Pavlidis P."/>
            <person name="Sarris P.F."/>
        </authorList>
    </citation>
    <scope>NUCLEOTIDE SEQUENCE [LARGE SCALE GENOMIC DNA]</scope>
    <source>
        <strain evidence="3">cv. PFS-1207/04</strain>
    </source>
</reference>
<proteinExistence type="predicted"/>